<organism evidence="1 2">
    <name type="scientific">Emiliania huxleyi (strain CCMP1516)</name>
    <dbReference type="NCBI Taxonomy" id="280463"/>
    <lineage>
        <taxon>Eukaryota</taxon>
        <taxon>Haptista</taxon>
        <taxon>Haptophyta</taxon>
        <taxon>Prymnesiophyceae</taxon>
        <taxon>Isochrysidales</taxon>
        <taxon>Noelaerhabdaceae</taxon>
        <taxon>Emiliania</taxon>
    </lineage>
</organism>
<dbReference type="EnsemblProtists" id="EOD36990">
    <property type="protein sequence ID" value="EOD36990"/>
    <property type="gene ID" value="EMIHUDRAFT_225939"/>
</dbReference>
<reference evidence="2" key="1">
    <citation type="journal article" date="2013" name="Nature">
        <title>Pan genome of the phytoplankton Emiliania underpins its global distribution.</title>
        <authorList>
            <person name="Read B.A."/>
            <person name="Kegel J."/>
            <person name="Klute M.J."/>
            <person name="Kuo A."/>
            <person name="Lefebvre S.C."/>
            <person name="Maumus F."/>
            <person name="Mayer C."/>
            <person name="Miller J."/>
            <person name="Monier A."/>
            <person name="Salamov A."/>
            <person name="Young J."/>
            <person name="Aguilar M."/>
            <person name="Claverie J.M."/>
            <person name="Frickenhaus S."/>
            <person name="Gonzalez K."/>
            <person name="Herman E.K."/>
            <person name="Lin Y.C."/>
            <person name="Napier J."/>
            <person name="Ogata H."/>
            <person name="Sarno A.F."/>
            <person name="Shmutz J."/>
            <person name="Schroeder D."/>
            <person name="de Vargas C."/>
            <person name="Verret F."/>
            <person name="von Dassow P."/>
            <person name="Valentin K."/>
            <person name="Van de Peer Y."/>
            <person name="Wheeler G."/>
            <person name="Dacks J.B."/>
            <person name="Delwiche C.F."/>
            <person name="Dyhrman S.T."/>
            <person name="Glockner G."/>
            <person name="John U."/>
            <person name="Richards T."/>
            <person name="Worden A.Z."/>
            <person name="Zhang X."/>
            <person name="Grigoriev I.V."/>
            <person name="Allen A.E."/>
            <person name="Bidle K."/>
            <person name="Borodovsky M."/>
            <person name="Bowler C."/>
            <person name="Brownlee C."/>
            <person name="Cock J.M."/>
            <person name="Elias M."/>
            <person name="Gladyshev V.N."/>
            <person name="Groth M."/>
            <person name="Guda C."/>
            <person name="Hadaegh A."/>
            <person name="Iglesias-Rodriguez M.D."/>
            <person name="Jenkins J."/>
            <person name="Jones B.M."/>
            <person name="Lawson T."/>
            <person name="Leese F."/>
            <person name="Lindquist E."/>
            <person name="Lobanov A."/>
            <person name="Lomsadze A."/>
            <person name="Malik S.B."/>
            <person name="Marsh M.E."/>
            <person name="Mackinder L."/>
            <person name="Mock T."/>
            <person name="Mueller-Roeber B."/>
            <person name="Pagarete A."/>
            <person name="Parker M."/>
            <person name="Probert I."/>
            <person name="Quesneville H."/>
            <person name="Raines C."/>
            <person name="Rensing S.A."/>
            <person name="Riano-Pachon D.M."/>
            <person name="Richier S."/>
            <person name="Rokitta S."/>
            <person name="Shiraiwa Y."/>
            <person name="Soanes D.M."/>
            <person name="van der Giezen M."/>
            <person name="Wahlund T.M."/>
            <person name="Williams B."/>
            <person name="Wilson W."/>
            <person name="Wolfe G."/>
            <person name="Wurch L.L."/>
        </authorList>
    </citation>
    <scope>NUCLEOTIDE SEQUENCE</scope>
</reference>
<dbReference type="Proteomes" id="UP000013827">
    <property type="component" value="Unassembled WGS sequence"/>
</dbReference>
<dbReference type="HOGENOM" id="CLU_2532218_0_0_1"/>
<sequence>MSSGAGSSGSVIREVWGPNLEQEMAGIRDIIFDYPYISTWRAAAPLAAAVARQQGTPARMPTRITVRYPNEGGLPTGFAVTGVS</sequence>
<evidence type="ECO:0000313" key="2">
    <source>
        <dbReference type="Proteomes" id="UP000013827"/>
    </source>
</evidence>
<dbReference type="GeneID" id="17282259"/>
<dbReference type="KEGG" id="ehx:EMIHUDRAFT_225939"/>
<name>A0A0D3KMK5_EMIH1</name>
<dbReference type="RefSeq" id="XP_005789419.1">
    <property type="nucleotide sequence ID" value="XM_005789362.1"/>
</dbReference>
<keyword evidence="2" id="KW-1185">Reference proteome</keyword>
<evidence type="ECO:0000313" key="1">
    <source>
        <dbReference type="EnsemblProtists" id="EOD36990"/>
    </source>
</evidence>
<reference evidence="1" key="2">
    <citation type="submission" date="2024-10" db="UniProtKB">
        <authorList>
            <consortium name="EnsemblProtists"/>
        </authorList>
    </citation>
    <scope>IDENTIFICATION</scope>
</reference>
<proteinExistence type="predicted"/>
<protein>
    <submittedName>
        <fullName evidence="1">Uncharacterized protein</fullName>
    </submittedName>
</protein>
<dbReference type="PaxDb" id="2903-EOD36990"/>
<dbReference type="AlphaFoldDB" id="A0A0D3KMK5"/>
<accession>A0A0D3KMK5</accession>